<keyword evidence="1" id="KW-0472">Membrane</keyword>
<evidence type="ECO:0000256" key="1">
    <source>
        <dbReference type="SAM" id="Phobius"/>
    </source>
</evidence>
<proteinExistence type="predicted"/>
<comment type="caution">
    <text evidence="2">The sequence shown here is derived from an EMBL/GenBank/DDBJ whole genome shotgun (WGS) entry which is preliminary data.</text>
</comment>
<keyword evidence="1" id="KW-1133">Transmembrane helix</keyword>
<gene>
    <name evidence="2" type="ORF">B4098_1555</name>
</gene>
<protein>
    <submittedName>
        <fullName evidence="2">Uncharacterized protein</fullName>
    </submittedName>
</protein>
<evidence type="ECO:0000313" key="3">
    <source>
        <dbReference type="Proteomes" id="UP000075288"/>
    </source>
</evidence>
<sequence>MLPDKGCCIVHRFFLFAASFTISMTNYSTAGIPVARKKLKKHLASRHEQWRRFGIIQPFITHAMYNQEAFYDSILDWIRCRCIVR</sequence>
<organism evidence="2 3">
    <name type="scientific">Heyndrickxia coagulans</name>
    <name type="common">Weizmannia coagulans</name>
    <dbReference type="NCBI Taxonomy" id="1398"/>
    <lineage>
        <taxon>Bacteria</taxon>
        <taxon>Bacillati</taxon>
        <taxon>Bacillota</taxon>
        <taxon>Bacilli</taxon>
        <taxon>Bacillales</taxon>
        <taxon>Bacillaceae</taxon>
        <taxon>Heyndrickxia</taxon>
    </lineage>
</organism>
<feature type="transmembrane region" description="Helical" evidence="1">
    <location>
        <begin position="12"/>
        <end position="35"/>
    </location>
</feature>
<reference evidence="2 3" key="1">
    <citation type="submission" date="2016-01" db="EMBL/GenBank/DDBJ databases">
        <title>Genome Sequences of Twelve Sporeforming Bacillus Species Isolated from Foods.</title>
        <authorList>
            <person name="Berendsen E.M."/>
            <person name="Wells-Bennik M.H."/>
            <person name="Krawcyk A.O."/>
            <person name="De Jong A."/>
            <person name="Holsappel S."/>
            <person name="Eijlander R.T."/>
            <person name="Kuipers O.P."/>
        </authorList>
    </citation>
    <scope>NUCLEOTIDE SEQUENCE [LARGE SCALE GENOMIC DNA]</scope>
    <source>
        <strain evidence="2 3">B4098</strain>
    </source>
</reference>
<keyword evidence="1" id="KW-0812">Transmembrane</keyword>
<name>A0A150K079_HEYCO</name>
<dbReference type="EMBL" id="LQYG01000046">
    <property type="protein sequence ID" value="KYC62658.1"/>
    <property type="molecule type" value="Genomic_DNA"/>
</dbReference>
<accession>A0A150K079</accession>
<dbReference type="Proteomes" id="UP000075288">
    <property type="component" value="Unassembled WGS sequence"/>
</dbReference>
<evidence type="ECO:0000313" key="2">
    <source>
        <dbReference type="EMBL" id="KYC62658.1"/>
    </source>
</evidence>
<dbReference type="AlphaFoldDB" id="A0A150K079"/>